<keyword evidence="2" id="KW-0813">Transport</keyword>
<evidence type="ECO:0000256" key="3">
    <source>
        <dbReference type="ARBA" id="ARBA00022475"/>
    </source>
</evidence>
<evidence type="ECO:0008006" key="10">
    <source>
        <dbReference type="Google" id="ProtNLM"/>
    </source>
</evidence>
<evidence type="ECO:0000256" key="5">
    <source>
        <dbReference type="ARBA" id="ARBA00022989"/>
    </source>
</evidence>
<name>A0A0B5BG60_9BACT</name>
<feature type="transmembrane region" description="Helical" evidence="7">
    <location>
        <begin position="31"/>
        <end position="51"/>
    </location>
</feature>
<dbReference type="Proteomes" id="UP000057609">
    <property type="component" value="Chromosome"/>
</dbReference>
<gene>
    <name evidence="8" type="ORF">GPICK_09225</name>
</gene>
<keyword evidence="5 7" id="KW-1133">Transmembrane helix</keyword>
<feature type="transmembrane region" description="Helical" evidence="7">
    <location>
        <begin position="531"/>
        <end position="552"/>
    </location>
</feature>
<dbReference type="OrthoDB" id="6538131at2"/>
<proteinExistence type="predicted"/>
<dbReference type="AlphaFoldDB" id="A0A0B5BG60"/>
<evidence type="ECO:0000313" key="8">
    <source>
        <dbReference type="EMBL" id="AJE03505.1"/>
    </source>
</evidence>
<feature type="transmembrane region" description="Helical" evidence="7">
    <location>
        <begin position="160"/>
        <end position="179"/>
    </location>
</feature>
<evidence type="ECO:0000256" key="1">
    <source>
        <dbReference type="ARBA" id="ARBA00004651"/>
    </source>
</evidence>
<evidence type="ECO:0000256" key="6">
    <source>
        <dbReference type="ARBA" id="ARBA00023136"/>
    </source>
</evidence>
<evidence type="ECO:0000256" key="7">
    <source>
        <dbReference type="SAM" id="Phobius"/>
    </source>
</evidence>
<accession>A0A0B5BG60</accession>
<keyword evidence="3" id="KW-1003">Cell membrane</keyword>
<dbReference type="STRING" id="345632.GPICK_09225"/>
<feature type="transmembrane region" description="Helical" evidence="7">
    <location>
        <begin position="105"/>
        <end position="124"/>
    </location>
</feature>
<feature type="transmembrane region" description="Helical" evidence="7">
    <location>
        <begin position="495"/>
        <end position="511"/>
    </location>
</feature>
<dbReference type="PANTHER" id="PTHR30509:SF9">
    <property type="entry name" value="MULTIDRUG RESISTANCE PROTEIN MDTO"/>
    <property type="match status" value="1"/>
</dbReference>
<feature type="transmembrane region" description="Helical" evidence="7">
    <location>
        <begin position="79"/>
        <end position="99"/>
    </location>
</feature>
<keyword evidence="9" id="KW-1185">Reference proteome</keyword>
<dbReference type="Pfam" id="PF04632">
    <property type="entry name" value="FUSC"/>
    <property type="match status" value="1"/>
</dbReference>
<dbReference type="EMBL" id="CP009788">
    <property type="protein sequence ID" value="AJE03505.1"/>
    <property type="molecule type" value="Genomic_DNA"/>
</dbReference>
<comment type="subcellular location">
    <subcellularLocation>
        <location evidence="1">Cell membrane</location>
        <topology evidence="1">Multi-pass membrane protein</topology>
    </subcellularLocation>
</comment>
<dbReference type="GO" id="GO:0005886">
    <property type="term" value="C:plasma membrane"/>
    <property type="evidence" value="ECO:0007669"/>
    <property type="project" value="UniProtKB-SubCell"/>
</dbReference>
<dbReference type="RefSeq" id="WP_039742498.1">
    <property type="nucleotide sequence ID" value="NZ_CP009788.1"/>
</dbReference>
<sequence>MTDSSVYNPKWWLTALWQEAVTWGKTEGPNWVFVLKTTLAALLAMGIAMRLELDLPRTAMITVFVVMQPQTGLVLAKSLYRIGGTLAGTVASLMLVGLFAQERELFILGLALWIGLCTAGAAFYRNFKSYGFVLAGYTAAIIGLPAAMQPTAFFPMAVTRLTEVTLGILCAGVFSDIIFPHRLSDAITKNVRNRYTELTAFIRASLSGAVGPRELETMRLQLVGNVVNLESIRTAAILEDPEVRARDFTLRKLNSEFMAACTTFHSFHQLMKRLTRSATPAGRALTALYQSLGETLVTGEKVPQTAEAAQGAARRIAAFRVVLSRRIEEVRPAVSGMPDRQTMMDFDTAVELLHRFVRELHAYTRTYASLPTEVQGPRPPDDVRFAVRTDPMIALLSGGRAFVAIVLLGAFWIASAWPYGSSALMNVAIVSALFATAPDPPRSVSQMVTGFIGGFIAALIFKFLVMPFLDGYVLLSAGMAPFLMAGAYLATRPNLAGIGVGFAISFSLMVSPGNPMQFDPVDFVNDGMATIMGIAAAGIMFKTIVPTNGAWFRRRLARQLRHQVIMACDDPLAGLAHRFESGTHDVLHRLASIRLVGNTRDQCRLTWMFPVIEIGHAVIHLRHDADSVPMPQPLTDRVQECIDATARLFRRPSVHHRDAAIGCVTDAIESIHRETESASCCGHTRSVLRRVLTSLHLIRTALLDEEMMPSVPVAAPSTIFSGGTSHAA</sequence>
<dbReference type="InterPro" id="IPR006726">
    <property type="entry name" value="PHBA_efflux_AaeB/fusaric-R"/>
</dbReference>
<feature type="transmembrane region" description="Helical" evidence="7">
    <location>
        <begin position="131"/>
        <end position="148"/>
    </location>
</feature>
<evidence type="ECO:0000313" key="9">
    <source>
        <dbReference type="Proteomes" id="UP000057609"/>
    </source>
</evidence>
<dbReference type="KEGG" id="gpi:GPICK_09225"/>
<evidence type="ECO:0000256" key="2">
    <source>
        <dbReference type="ARBA" id="ARBA00022448"/>
    </source>
</evidence>
<organism evidence="8 9">
    <name type="scientific">Geobacter pickeringii</name>
    <dbReference type="NCBI Taxonomy" id="345632"/>
    <lineage>
        <taxon>Bacteria</taxon>
        <taxon>Pseudomonadati</taxon>
        <taxon>Thermodesulfobacteriota</taxon>
        <taxon>Desulfuromonadia</taxon>
        <taxon>Geobacterales</taxon>
        <taxon>Geobacteraceae</taxon>
        <taxon>Geobacter</taxon>
    </lineage>
</organism>
<feature type="transmembrane region" description="Helical" evidence="7">
    <location>
        <begin position="444"/>
        <end position="465"/>
    </location>
</feature>
<keyword evidence="4 7" id="KW-0812">Transmembrane</keyword>
<feature type="transmembrane region" description="Helical" evidence="7">
    <location>
        <begin position="393"/>
        <end position="413"/>
    </location>
</feature>
<reference evidence="8 9" key="1">
    <citation type="journal article" date="2015" name="Genome Announc.">
        <title>Complete Genome of Geobacter pickeringii G13T, a Metal-Reducing Isolate from Sedimentary Kaolin Deposits.</title>
        <authorList>
            <person name="Badalamenti J.P."/>
            <person name="Bond D.R."/>
        </authorList>
    </citation>
    <scope>NUCLEOTIDE SEQUENCE [LARGE SCALE GENOMIC DNA]</scope>
    <source>
        <strain evidence="8 9">G13</strain>
    </source>
</reference>
<dbReference type="GO" id="GO:0022857">
    <property type="term" value="F:transmembrane transporter activity"/>
    <property type="evidence" value="ECO:0007669"/>
    <property type="project" value="InterPro"/>
</dbReference>
<protein>
    <recommendedName>
        <fullName evidence="10">Fusaric acid resistance protein</fullName>
    </recommendedName>
</protein>
<dbReference type="PANTHER" id="PTHR30509">
    <property type="entry name" value="P-HYDROXYBENZOIC ACID EFFLUX PUMP SUBUNIT-RELATED"/>
    <property type="match status" value="1"/>
</dbReference>
<evidence type="ECO:0000256" key="4">
    <source>
        <dbReference type="ARBA" id="ARBA00022692"/>
    </source>
</evidence>
<dbReference type="HOGENOM" id="CLU_013927_0_0_7"/>
<keyword evidence="6 7" id="KW-0472">Membrane</keyword>